<evidence type="ECO:0000313" key="5">
    <source>
        <dbReference type="Proteomes" id="UP000268014"/>
    </source>
</evidence>
<dbReference type="AlphaFoldDB" id="A0A0N4W9Y4"/>
<dbReference type="Pfam" id="PF17921">
    <property type="entry name" value="Integrase_H2C2"/>
    <property type="match status" value="1"/>
</dbReference>
<evidence type="ECO:0000313" key="4">
    <source>
        <dbReference type="EMBL" id="VDO31058.1"/>
    </source>
</evidence>
<feature type="domain" description="Integrase zinc-binding" evidence="2">
    <location>
        <begin position="292"/>
        <end position="345"/>
    </location>
</feature>
<gene>
    <name evidence="4" type="ORF">HPLM_LOCUS7140</name>
</gene>
<dbReference type="WBParaSite" id="HPLM_0000714801-mRNA-1">
    <property type="protein sequence ID" value="HPLM_0000714801-mRNA-1"/>
    <property type="gene ID" value="HPLM_0000714801"/>
</dbReference>
<proteinExistence type="predicted"/>
<dbReference type="InterPro" id="IPR040676">
    <property type="entry name" value="DUF5641"/>
</dbReference>
<dbReference type="InterPro" id="IPR041588">
    <property type="entry name" value="Integrase_H2C2"/>
</dbReference>
<reference evidence="4 5" key="2">
    <citation type="submission" date="2018-11" db="EMBL/GenBank/DDBJ databases">
        <authorList>
            <consortium name="Pathogen Informatics"/>
        </authorList>
    </citation>
    <scope>NUCLEOTIDE SEQUENCE [LARGE SCALE GENOMIC DNA]</scope>
    <source>
        <strain evidence="4 5">MHpl1</strain>
    </source>
</reference>
<evidence type="ECO:0000313" key="6">
    <source>
        <dbReference type="WBParaSite" id="HPLM_0000714801-mRNA-1"/>
    </source>
</evidence>
<evidence type="ECO:0000256" key="1">
    <source>
        <dbReference type="SAM" id="MobiDB-lite"/>
    </source>
</evidence>
<accession>A0A0N4W9Y4</accession>
<keyword evidence="5" id="KW-1185">Reference proteome</keyword>
<evidence type="ECO:0000259" key="2">
    <source>
        <dbReference type="Pfam" id="PF17921"/>
    </source>
</evidence>
<evidence type="ECO:0000259" key="3">
    <source>
        <dbReference type="Pfam" id="PF18701"/>
    </source>
</evidence>
<name>A0A0N4W9Y4_HAEPC</name>
<protein>
    <submittedName>
        <fullName evidence="6">DUF5641 domain-containing protein</fullName>
    </submittedName>
</protein>
<feature type="domain" description="DUF5641" evidence="3">
    <location>
        <begin position="402"/>
        <end position="453"/>
    </location>
</feature>
<sequence>MAVNHQGMDKKGLDPIQREECAGDRVMALMACETAVSLAQFLLKELTINIKTTRIWYSIGSINIKIVLRRRSSTIESSGFVVLYWLHKHKDRPAKAFVDNRVKRIRCAINDFTSKDIFIMYHRSPIQQNVQPEDSLYERFLATSGTHLCRSCPMTWPHPTMNFNIFPGSTAETEAELKFLHFLQSTIIVQCYHFEGLIILMSYYIVKILKKRIYDRVSLQNQARLNSALFLVGVTSVPKIETQDRESATQLRLNPIKTKKTYKDLIGITRVVKAWRLRQRIPSYLRPIMRSRTLTEKIVGQSHLALSHAGVEHHVSVSRRRHFIPRIRTPVRSIVRQCVPCQRQQACLYNYSNPPNLPFERVTRKQWIIFVVVEEGLPPGVVRTHPKLSKRHARIAFMAYSFGGAVLIAQDNVSRTPWPLVIITRLNKSQDGVLRSWQVKTGKNTYTDRSINRPIPLELHVPTAEDPTDNIHHRKPRTRSVSPMLPTRTQPVSSQKEALEASSIQFLFG</sequence>
<dbReference type="EMBL" id="UZAF01016608">
    <property type="protein sequence ID" value="VDO31058.1"/>
    <property type="molecule type" value="Genomic_DNA"/>
</dbReference>
<dbReference type="Proteomes" id="UP000268014">
    <property type="component" value="Unassembled WGS sequence"/>
</dbReference>
<reference evidence="6" key="1">
    <citation type="submission" date="2017-02" db="UniProtKB">
        <authorList>
            <consortium name="WormBaseParasite"/>
        </authorList>
    </citation>
    <scope>IDENTIFICATION</scope>
</reference>
<feature type="region of interest" description="Disordered" evidence="1">
    <location>
        <begin position="463"/>
        <end position="495"/>
    </location>
</feature>
<organism evidence="6">
    <name type="scientific">Haemonchus placei</name>
    <name type="common">Barber's pole worm</name>
    <dbReference type="NCBI Taxonomy" id="6290"/>
    <lineage>
        <taxon>Eukaryota</taxon>
        <taxon>Metazoa</taxon>
        <taxon>Ecdysozoa</taxon>
        <taxon>Nematoda</taxon>
        <taxon>Chromadorea</taxon>
        <taxon>Rhabditida</taxon>
        <taxon>Rhabditina</taxon>
        <taxon>Rhabditomorpha</taxon>
        <taxon>Strongyloidea</taxon>
        <taxon>Trichostrongylidae</taxon>
        <taxon>Haemonchus</taxon>
    </lineage>
</organism>
<dbReference type="Pfam" id="PF18701">
    <property type="entry name" value="DUF5641"/>
    <property type="match status" value="1"/>
</dbReference>
<dbReference type="Gene3D" id="1.10.340.70">
    <property type="match status" value="1"/>
</dbReference>
<dbReference type="OrthoDB" id="5920214at2759"/>